<keyword evidence="1" id="KW-0472">Membrane</keyword>
<accession>A0A6M3IYK7</accession>
<gene>
    <name evidence="2" type="ORF">MM415B00781_0011</name>
</gene>
<protein>
    <submittedName>
        <fullName evidence="2">Uncharacterized protein</fullName>
    </submittedName>
</protein>
<proteinExistence type="predicted"/>
<organism evidence="2">
    <name type="scientific">viral metagenome</name>
    <dbReference type="NCBI Taxonomy" id="1070528"/>
    <lineage>
        <taxon>unclassified sequences</taxon>
        <taxon>metagenomes</taxon>
        <taxon>organismal metagenomes</taxon>
    </lineage>
</organism>
<feature type="transmembrane region" description="Helical" evidence="1">
    <location>
        <begin position="30"/>
        <end position="51"/>
    </location>
</feature>
<evidence type="ECO:0000313" key="2">
    <source>
        <dbReference type="EMBL" id="QJA62434.1"/>
    </source>
</evidence>
<dbReference type="EMBL" id="MT141471">
    <property type="protein sequence ID" value="QJA62434.1"/>
    <property type="molecule type" value="Genomic_DNA"/>
</dbReference>
<name>A0A6M3IYK7_9ZZZZ</name>
<reference evidence="2" key="1">
    <citation type="submission" date="2020-03" db="EMBL/GenBank/DDBJ databases">
        <title>The deep terrestrial virosphere.</title>
        <authorList>
            <person name="Holmfeldt K."/>
            <person name="Nilsson E."/>
            <person name="Simone D."/>
            <person name="Lopez-Fernandez M."/>
            <person name="Wu X."/>
            <person name="de Brujin I."/>
            <person name="Lundin D."/>
            <person name="Andersson A."/>
            <person name="Bertilsson S."/>
            <person name="Dopson M."/>
        </authorList>
    </citation>
    <scope>NUCLEOTIDE SEQUENCE</scope>
    <source>
        <strain evidence="2">MM415B00781</strain>
    </source>
</reference>
<dbReference type="AlphaFoldDB" id="A0A6M3IYK7"/>
<sequence length="170" mass="19391">MRHLIIGWLIMLPILTIVLGINITDDISFGELTAIGVTILGGIIAASITFYKWKREKRRKSKLINFPTDKWKAYKRNQKGVLELQVFADVYIPFNSWHAEVITEVGGKVIDMGYKHDTTPFKRERCLVMGQSVLNDILQQSKCITVSMTIELDGEFKKDSEKATINIEDD</sequence>
<keyword evidence="1" id="KW-1133">Transmembrane helix</keyword>
<evidence type="ECO:0000256" key="1">
    <source>
        <dbReference type="SAM" id="Phobius"/>
    </source>
</evidence>
<keyword evidence="1" id="KW-0812">Transmembrane</keyword>